<evidence type="ECO:0000256" key="5">
    <source>
        <dbReference type="ARBA" id="ARBA00022490"/>
    </source>
</evidence>
<dbReference type="GO" id="GO:0006397">
    <property type="term" value="P:mRNA processing"/>
    <property type="evidence" value="ECO:0007669"/>
    <property type="project" value="UniProtKB-KW"/>
</dbReference>
<evidence type="ECO:0000313" key="17">
    <source>
        <dbReference type="EMBL" id="KAI3432336.1"/>
    </source>
</evidence>
<keyword evidence="9" id="KW-0810">Translation regulation</keyword>
<comment type="function">
    <text evidence="13">Binds the poly(A) tail of mRNA.</text>
</comment>
<feature type="compositionally biased region" description="Low complexity" evidence="14">
    <location>
        <begin position="465"/>
        <end position="484"/>
    </location>
</feature>
<gene>
    <name evidence="17" type="ORF">D9Q98_003894</name>
</gene>
<evidence type="ECO:0000256" key="12">
    <source>
        <dbReference type="PROSITE-ProRule" id="PRU00176"/>
    </source>
</evidence>
<dbReference type="InterPro" id="IPR035979">
    <property type="entry name" value="RBD_domain_sf"/>
</dbReference>
<dbReference type="GO" id="GO:0051028">
    <property type="term" value="P:mRNA transport"/>
    <property type="evidence" value="ECO:0007669"/>
    <property type="project" value="UniProtKB-KW"/>
</dbReference>
<evidence type="ECO:0000256" key="11">
    <source>
        <dbReference type="ARBA" id="ARBA00023242"/>
    </source>
</evidence>
<comment type="subcellular location">
    <subcellularLocation>
        <location evidence="2 13">Cytoplasm</location>
    </subcellularLocation>
    <subcellularLocation>
        <location evidence="1">Nucleus</location>
    </subcellularLocation>
</comment>
<dbReference type="FunFam" id="3.30.70.330:FF:000003">
    <property type="entry name" value="Polyadenylate-binding protein"/>
    <property type="match status" value="1"/>
</dbReference>
<dbReference type="InterPro" id="IPR006515">
    <property type="entry name" value="PABP_1234"/>
</dbReference>
<evidence type="ECO:0000256" key="8">
    <source>
        <dbReference type="ARBA" id="ARBA00022816"/>
    </source>
</evidence>
<dbReference type="CDD" id="cd12379">
    <property type="entry name" value="RRM2_I_PABPs"/>
    <property type="match status" value="1"/>
</dbReference>
<dbReference type="FunFam" id="1.10.1900.10:FF:000004">
    <property type="entry name" value="Polyadenylate-binding protein"/>
    <property type="match status" value="1"/>
</dbReference>
<comment type="similarity">
    <text evidence="3 13">Belongs to the polyadenylate-binding protein type-1 family.</text>
</comment>
<dbReference type="Proteomes" id="UP001055712">
    <property type="component" value="Unassembled WGS sequence"/>
</dbReference>
<keyword evidence="10 12" id="KW-0694">RNA-binding</keyword>
<keyword evidence="18" id="KW-1185">Reference proteome</keyword>
<dbReference type="CDD" id="cd12381">
    <property type="entry name" value="RRM4_I_PABPs"/>
    <property type="match status" value="1"/>
</dbReference>
<evidence type="ECO:0000256" key="14">
    <source>
        <dbReference type="SAM" id="MobiDB-lite"/>
    </source>
</evidence>
<dbReference type="InterPro" id="IPR034364">
    <property type="entry name" value="PABP_RRM1"/>
</dbReference>
<dbReference type="GO" id="GO:0005634">
    <property type="term" value="C:nucleus"/>
    <property type="evidence" value="ECO:0007669"/>
    <property type="project" value="UniProtKB-SubCell"/>
</dbReference>
<dbReference type="InterPro" id="IPR003954">
    <property type="entry name" value="RRM_euk-type"/>
</dbReference>
<organism evidence="17 18">
    <name type="scientific">Chlorella vulgaris</name>
    <name type="common">Green alga</name>
    <dbReference type="NCBI Taxonomy" id="3077"/>
    <lineage>
        <taxon>Eukaryota</taxon>
        <taxon>Viridiplantae</taxon>
        <taxon>Chlorophyta</taxon>
        <taxon>core chlorophytes</taxon>
        <taxon>Trebouxiophyceae</taxon>
        <taxon>Chlorellales</taxon>
        <taxon>Chlorellaceae</taxon>
        <taxon>Chlorella clade</taxon>
        <taxon>Chlorella</taxon>
    </lineage>
</organism>
<evidence type="ECO:0000259" key="15">
    <source>
        <dbReference type="PROSITE" id="PS50102"/>
    </source>
</evidence>
<reference evidence="17" key="2">
    <citation type="submission" date="2020-11" db="EMBL/GenBank/DDBJ databases">
        <authorList>
            <person name="Cecchin M."/>
            <person name="Marcolungo L."/>
            <person name="Rossato M."/>
            <person name="Girolomoni L."/>
            <person name="Cosentino E."/>
            <person name="Cuine S."/>
            <person name="Li-Beisson Y."/>
            <person name="Delledonne M."/>
            <person name="Ballottari M."/>
        </authorList>
    </citation>
    <scope>NUCLEOTIDE SEQUENCE</scope>
    <source>
        <strain evidence="17">211/11P</strain>
        <tissue evidence="17">Whole cell</tissue>
    </source>
</reference>
<feature type="domain" description="PABC" evidence="16">
    <location>
        <begin position="543"/>
        <end position="620"/>
    </location>
</feature>
<evidence type="ECO:0000259" key="16">
    <source>
        <dbReference type="PROSITE" id="PS51309"/>
    </source>
</evidence>
<dbReference type="Gene3D" id="3.30.70.330">
    <property type="match status" value="4"/>
</dbReference>
<dbReference type="NCBIfam" id="TIGR01628">
    <property type="entry name" value="PABP-1234"/>
    <property type="match status" value="1"/>
</dbReference>
<evidence type="ECO:0000256" key="1">
    <source>
        <dbReference type="ARBA" id="ARBA00004123"/>
    </source>
</evidence>
<dbReference type="SUPFAM" id="SSF63570">
    <property type="entry name" value="PABC (PABP) domain"/>
    <property type="match status" value="1"/>
</dbReference>
<keyword evidence="6" id="KW-0507">mRNA processing</keyword>
<dbReference type="InterPro" id="IPR002004">
    <property type="entry name" value="PABP_HYD_C"/>
</dbReference>
<feature type="domain" description="RRM" evidence="15">
    <location>
        <begin position="223"/>
        <end position="300"/>
    </location>
</feature>
<evidence type="ECO:0000256" key="7">
    <source>
        <dbReference type="ARBA" id="ARBA00022737"/>
    </source>
</evidence>
<proteinExistence type="inferred from homology"/>
<keyword evidence="7" id="KW-0677">Repeat</keyword>
<dbReference type="CDD" id="cd12380">
    <property type="entry name" value="RRM3_I_PABPs"/>
    <property type="match status" value="1"/>
</dbReference>
<dbReference type="SMART" id="SM00361">
    <property type="entry name" value="RRM_1"/>
    <property type="match status" value="3"/>
</dbReference>
<dbReference type="FunFam" id="3.30.70.330:FF:000091">
    <property type="entry name" value="Polyadenylate-binding protein"/>
    <property type="match status" value="1"/>
</dbReference>
<dbReference type="FunFam" id="3.30.70.330:FF:000648">
    <property type="entry name" value="Polyadenylate-binding protein"/>
    <property type="match status" value="1"/>
</dbReference>
<dbReference type="SUPFAM" id="SSF54928">
    <property type="entry name" value="RNA-binding domain, RBD"/>
    <property type="match status" value="2"/>
</dbReference>
<evidence type="ECO:0000256" key="2">
    <source>
        <dbReference type="ARBA" id="ARBA00004496"/>
    </source>
</evidence>
<dbReference type="PROSITE" id="PS50102">
    <property type="entry name" value="RRM"/>
    <property type="match status" value="4"/>
</dbReference>
<keyword evidence="5 13" id="KW-0963">Cytoplasm</keyword>
<feature type="compositionally biased region" description="Gly residues" evidence="14">
    <location>
        <begin position="485"/>
        <end position="497"/>
    </location>
</feature>
<dbReference type="InterPro" id="IPR000504">
    <property type="entry name" value="RRM_dom"/>
</dbReference>
<dbReference type="SMART" id="SM00360">
    <property type="entry name" value="RRM"/>
    <property type="match status" value="4"/>
</dbReference>
<name>A0A9D4TQT7_CHLVU</name>
<evidence type="ECO:0000256" key="4">
    <source>
        <dbReference type="ARBA" id="ARBA00022448"/>
    </source>
</evidence>
<feature type="region of interest" description="Disordered" evidence="14">
    <location>
        <begin position="465"/>
        <end position="542"/>
    </location>
</feature>
<dbReference type="InterPro" id="IPR045305">
    <property type="entry name" value="RRM2_I_PABPs"/>
</dbReference>
<accession>A0A9D4TQT7</accession>
<dbReference type="Pfam" id="PF00076">
    <property type="entry name" value="RRM_1"/>
    <property type="match status" value="4"/>
</dbReference>
<dbReference type="InterPro" id="IPR012677">
    <property type="entry name" value="Nucleotide-bd_a/b_plait_sf"/>
</dbReference>
<dbReference type="GO" id="GO:0003723">
    <property type="term" value="F:RNA binding"/>
    <property type="evidence" value="ECO:0007669"/>
    <property type="project" value="UniProtKB-UniRule"/>
</dbReference>
<evidence type="ECO:0000256" key="13">
    <source>
        <dbReference type="RuleBase" id="RU362004"/>
    </source>
</evidence>
<dbReference type="CDD" id="cd12378">
    <property type="entry name" value="RRM1_I_PABPs"/>
    <property type="match status" value="1"/>
</dbReference>
<dbReference type="SMART" id="SM00517">
    <property type="entry name" value="PolyA"/>
    <property type="match status" value="1"/>
</dbReference>
<dbReference type="GO" id="GO:0006417">
    <property type="term" value="P:regulation of translation"/>
    <property type="evidence" value="ECO:0007669"/>
    <property type="project" value="UniProtKB-KW"/>
</dbReference>
<keyword evidence="4" id="KW-0813">Transport</keyword>
<evidence type="ECO:0000256" key="3">
    <source>
        <dbReference type="ARBA" id="ARBA00008557"/>
    </source>
</evidence>
<dbReference type="AlphaFoldDB" id="A0A9D4TQT7"/>
<feature type="domain" description="RRM" evidence="15">
    <location>
        <begin position="42"/>
        <end position="123"/>
    </location>
</feature>
<comment type="caution">
    <text evidence="17">The sequence shown here is derived from an EMBL/GenBank/DDBJ whole genome shotgun (WGS) entry which is preliminary data.</text>
</comment>
<dbReference type="OrthoDB" id="19742at2759"/>
<evidence type="ECO:0000256" key="6">
    <source>
        <dbReference type="ARBA" id="ARBA00022664"/>
    </source>
</evidence>
<feature type="domain" description="RRM" evidence="15">
    <location>
        <begin position="326"/>
        <end position="402"/>
    </location>
</feature>
<dbReference type="GO" id="GO:0005737">
    <property type="term" value="C:cytoplasm"/>
    <property type="evidence" value="ECO:0007669"/>
    <property type="project" value="UniProtKB-SubCell"/>
</dbReference>
<feature type="domain" description="RRM" evidence="15">
    <location>
        <begin position="133"/>
        <end position="205"/>
    </location>
</feature>
<dbReference type="PANTHER" id="PTHR24012">
    <property type="entry name" value="RNA BINDING PROTEIN"/>
    <property type="match status" value="1"/>
</dbReference>
<dbReference type="Pfam" id="PF00658">
    <property type="entry name" value="MLLE"/>
    <property type="match status" value="1"/>
</dbReference>
<evidence type="ECO:0000313" key="18">
    <source>
        <dbReference type="Proteomes" id="UP001055712"/>
    </source>
</evidence>
<dbReference type="Gene3D" id="1.10.1900.10">
    <property type="entry name" value="c-terminal domain of poly(a) binding protein"/>
    <property type="match status" value="1"/>
</dbReference>
<dbReference type="PROSITE" id="PS51309">
    <property type="entry name" value="PABC"/>
    <property type="match status" value="1"/>
</dbReference>
<reference evidence="17" key="1">
    <citation type="journal article" date="2019" name="Plant J.">
        <title>Chlorella vulgaris genome assembly and annotation reveals the molecular basis for metabolic acclimation to high light conditions.</title>
        <authorList>
            <person name="Cecchin M."/>
            <person name="Marcolungo L."/>
            <person name="Rossato M."/>
            <person name="Girolomoni L."/>
            <person name="Cosentino E."/>
            <person name="Cuine S."/>
            <person name="Li-Beisson Y."/>
            <person name="Delledonne M."/>
            <person name="Ballottari M."/>
        </authorList>
    </citation>
    <scope>NUCLEOTIDE SEQUENCE</scope>
    <source>
        <strain evidence="17">211/11P</strain>
    </source>
</reference>
<protein>
    <recommendedName>
        <fullName evidence="13">Polyadenylate-binding protein</fullName>
        <shortName evidence="13">PABP</shortName>
    </recommendedName>
</protein>
<keyword evidence="11" id="KW-0539">Nucleus</keyword>
<keyword evidence="8" id="KW-0509">mRNA transport</keyword>
<dbReference type="InterPro" id="IPR036053">
    <property type="entry name" value="PABP-dom"/>
</dbReference>
<dbReference type="EMBL" id="SIDB01000005">
    <property type="protein sequence ID" value="KAI3432336.1"/>
    <property type="molecule type" value="Genomic_DNA"/>
</dbReference>
<dbReference type="FunFam" id="3.30.70.330:FF:000520">
    <property type="entry name" value="Polyadenylate-binding protein"/>
    <property type="match status" value="1"/>
</dbReference>
<evidence type="ECO:0000256" key="10">
    <source>
        <dbReference type="ARBA" id="ARBA00022884"/>
    </source>
</evidence>
<evidence type="ECO:0000256" key="9">
    <source>
        <dbReference type="ARBA" id="ARBA00022845"/>
    </source>
</evidence>
<sequence>MAAPAVATPIDTPTDAVPAPVGGAAAPGAAAAAAAAAATHNSSLYVGDLDRDLTEAQLFEVFSQIGPVASIRVCRDAVTRRSLGYAYVNYNSALDPAAAERALDQLNYTPLVGRPMRIMWSHRDPAFRKSGVGNIFIKNLDRTVDNKALHDTFSAFGNILSCKVAQDLKGESKGYGFVHFEEDDAARLAIEKVNGMLLEGKKVYVGPFLRRSERSSDSETKFTNVFVKNLDESLSDEEVQAMFAEHGTVNSCIIMRDDDGKSKGFGFVNFEAPEQAASAVQALNGKDVGGKELFVGRAQKKAEREAMLRAKFEELRAERIAKYQGMNLYVKNLHDDIDDETLRTEFSQFGTITSAKVMVEAGKSRGFGFVCYASPEEATRAVTEMNGRMIKGKPIYVALAQRRDVRRAQLEQQYQQRMALTPGPRGPMGAPGMFPPGGAPPMFYPPGPRGPMGPGMMNPYMMGGPGRSMPGRGPRGMMMPPQMMGPGGARSGRGGRSGRGRGEFLARGRGPASGRGGRGRGEGAPAPPAGAPAAPTAAVPSEGGQLTAAMLAAAPPEQQKQLLGERLFPLVANVQPDLAGKITGMLLEMDNSELLLLLEDSTALDAKVEEAVSVLKQHQAIPDGAVVREKGQ</sequence>